<dbReference type="Pfam" id="PF00125">
    <property type="entry name" value="Histone"/>
    <property type="match status" value="1"/>
</dbReference>
<feature type="region of interest" description="Disordered" evidence="8">
    <location>
        <begin position="1"/>
        <end position="249"/>
    </location>
</feature>
<feature type="compositionally biased region" description="Low complexity" evidence="8">
    <location>
        <begin position="205"/>
        <end position="242"/>
    </location>
</feature>
<keyword evidence="5" id="KW-0238">DNA-binding</keyword>
<dbReference type="InterPro" id="IPR000164">
    <property type="entry name" value="Histone_H3/CENP-A"/>
</dbReference>
<dbReference type="InterPro" id="IPR007125">
    <property type="entry name" value="H2A/H2B/H3"/>
</dbReference>
<evidence type="ECO:0000256" key="5">
    <source>
        <dbReference type="ARBA" id="ARBA00023125"/>
    </source>
</evidence>
<name>A0ABP0ZIT6_9ASCO</name>
<comment type="similarity">
    <text evidence="3">Belongs to the histone H3 family.</text>
</comment>
<keyword evidence="4" id="KW-0158">Chromosome</keyword>
<sequence length="349" mass="38235">MARLSEISTNPGESSATGTPRTAQELQREELRRQREEIRRQYQERQRQQQQQSSAAAAAASGLGSGSGRFQSPQQQPRRPGGESPLIPTPAIQRQSPAFRPSPLQRPTPSPRVQSTIRRTTETESLRANVVAQSASSAEIRRQVTAEVATASTTSATTAAARAGAAAMGPPRPPARTRSPQGTTGRKTLPGTSAQPSASRPQEQRAPASSRRTASTAAAAPTTGTRTTATAPRRPQQPQRTRAAPRVKKRYRPGQLALREIRNYQKSTSLLLRKLPFARLVREISMDFVGPNYGLRWQSSAILALQESAESFLVQLLEDTNLCALHAKRVTIMQKDMQLARRLRGRDWV</sequence>
<evidence type="ECO:0000313" key="11">
    <source>
        <dbReference type="Proteomes" id="UP001497383"/>
    </source>
</evidence>
<dbReference type="Gene3D" id="1.10.20.10">
    <property type="entry name" value="Histone, subunit A"/>
    <property type="match status" value="1"/>
</dbReference>
<dbReference type="SMART" id="SM00428">
    <property type="entry name" value="H3"/>
    <property type="match status" value="1"/>
</dbReference>
<evidence type="ECO:0000256" key="4">
    <source>
        <dbReference type="ARBA" id="ARBA00022454"/>
    </source>
</evidence>
<keyword evidence="6" id="KW-0539">Nucleus</keyword>
<feature type="compositionally biased region" description="Low complexity" evidence="8">
    <location>
        <begin position="149"/>
        <end position="169"/>
    </location>
</feature>
<reference evidence="10 11" key="1">
    <citation type="submission" date="2024-03" db="EMBL/GenBank/DDBJ databases">
        <authorList>
            <person name="Brejova B."/>
        </authorList>
    </citation>
    <scope>NUCLEOTIDE SEQUENCE [LARGE SCALE GENOMIC DNA]</scope>
    <source>
        <strain evidence="10 11">CBS 14171</strain>
    </source>
</reference>
<dbReference type="PANTHER" id="PTHR45810">
    <property type="entry name" value="HISTONE H3.2"/>
    <property type="match status" value="1"/>
</dbReference>
<organism evidence="10 11">
    <name type="scientific">Lodderomyces beijingensis</name>
    <dbReference type="NCBI Taxonomy" id="1775926"/>
    <lineage>
        <taxon>Eukaryota</taxon>
        <taxon>Fungi</taxon>
        <taxon>Dikarya</taxon>
        <taxon>Ascomycota</taxon>
        <taxon>Saccharomycotina</taxon>
        <taxon>Pichiomycetes</taxon>
        <taxon>Debaryomycetaceae</taxon>
        <taxon>Candida/Lodderomyces clade</taxon>
        <taxon>Lodderomyces</taxon>
    </lineage>
</organism>
<dbReference type="GeneID" id="92207471"/>
<evidence type="ECO:0000256" key="3">
    <source>
        <dbReference type="ARBA" id="ARBA00010343"/>
    </source>
</evidence>
<dbReference type="RefSeq" id="XP_066829213.1">
    <property type="nucleotide sequence ID" value="XM_066972256.1"/>
</dbReference>
<evidence type="ECO:0000313" key="10">
    <source>
        <dbReference type="EMBL" id="CAK9437897.1"/>
    </source>
</evidence>
<dbReference type="InterPro" id="IPR009072">
    <property type="entry name" value="Histone-fold"/>
</dbReference>
<dbReference type="CDD" id="cd22911">
    <property type="entry name" value="HFD_H3"/>
    <property type="match status" value="1"/>
</dbReference>
<dbReference type="PANTHER" id="PTHR45810:SF17">
    <property type="entry name" value="HISTONE H3-LIKE CENTROMERIC PROTEIN A"/>
    <property type="match status" value="1"/>
</dbReference>
<dbReference type="SUPFAM" id="SSF47113">
    <property type="entry name" value="Histone-fold"/>
    <property type="match status" value="1"/>
</dbReference>
<feature type="domain" description="Core Histone H2A/H2B/H3" evidence="9">
    <location>
        <begin position="253"/>
        <end position="343"/>
    </location>
</feature>
<accession>A0ABP0ZIT6</accession>
<dbReference type="Proteomes" id="UP001497383">
    <property type="component" value="Chromosome 3"/>
</dbReference>
<protein>
    <recommendedName>
        <fullName evidence="9">Core Histone H2A/H2B/H3 domain-containing protein</fullName>
    </recommendedName>
</protein>
<gene>
    <name evidence="10" type="ORF">LODBEIA_P22750</name>
</gene>
<keyword evidence="7" id="KW-0544">Nucleosome core</keyword>
<feature type="compositionally biased region" description="Basic and acidic residues" evidence="8">
    <location>
        <begin position="26"/>
        <end position="47"/>
    </location>
</feature>
<proteinExistence type="inferred from homology"/>
<evidence type="ECO:0000256" key="2">
    <source>
        <dbReference type="ARBA" id="ARBA00004286"/>
    </source>
</evidence>
<feature type="compositionally biased region" description="Polar residues" evidence="8">
    <location>
        <begin position="1"/>
        <end position="22"/>
    </location>
</feature>
<evidence type="ECO:0000256" key="1">
    <source>
        <dbReference type="ARBA" id="ARBA00004123"/>
    </source>
</evidence>
<feature type="compositionally biased region" description="Polar residues" evidence="8">
    <location>
        <begin position="179"/>
        <end position="201"/>
    </location>
</feature>
<evidence type="ECO:0000259" key="9">
    <source>
        <dbReference type="Pfam" id="PF00125"/>
    </source>
</evidence>
<evidence type="ECO:0000256" key="8">
    <source>
        <dbReference type="SAM" id="MobiDB-lite"/>
    </source>
</evidence>
<keyword evidence="11" id="KW-1185">Reference proteome</keyword>
<dbReference type="EMBL" id="OZ022407">
    <property type="protein sequence ID" value="CAK9437897.1"/>
    <property type="molecule type" value="Genomic_DNA"/>
</dbReference>
<dbReference type="PROSITE" id="PS00959">
    <property type="entry name" value="HISTONE_H3_2"/>
    <property type="match status" value="1"/>
</dbReference>
<evidence type="ECO:0000256" key="7">
    <source>
        <dbReference type="ARBA" id="ARBA00023269"/>
    </source>
</evidence>
<comment type="subcellular location">
    <subcellularLocation>
        <location evidence="2">Chromosome</location>
    </subcellularLocation>
    <subcellularLocation>
        <location evidence="1">Nucleus</location>
    </subcellularLocation>
</comment>
<evidence type="ECO:0000256" key="6">
    <source>
        <dbReference type="ARBA" id="ARBA00023242"/>
    </source>
</evidence>
<feature type="compositionally biased region" description="Low complexity" evidence="8">
    <location>
        <begin position="48"/>
        <end position="85"/>
    </location>
</feature>